<reference evidence="1 2" key="1">
    <citation type="submission" date="2020-10" db="EMBL/GenBank/DDBJ databases">
        <title>The Coptis chinensis genome and diversification of protoberbering-type alkaloids.</title>
        <authorList>
            <person name="Wang B."/>
            <person name="Shu S."/>
            <person name="Song C."/>
            <person name="Liu Y."/>
        </authorList>
    </citation>
    <scope>NUCLEOTIDE SEQUENCE [LARGE SCALE GENOMIC DNA]</scope>
    <source>
        <strain evidence="1">HL-2020</strain>
        <tissue evidence="1">Leaf</tissue>
    </source>
</reference>
<dbReference type="InterPro" id="IPR045851">
    <property type="entry name" value="AMP-bd_C_sf"/>
</dbReference>
<dbReference type="Gene3D" id="3.30.300.30">
    <property type="match status" value="1"/>
</dbReference>
<protein>
    <submittedName>
        <fullName evidence="1">Uncharacterized protein</fullName>
    </submittedName>
</protein>
<evidence type="ECO:0000313" key="2">
    <source>
        <dbReference type="Proteomes" id="UP000631114"/>
    </source>
</evidence>
<proteinExistence type="predicted"/>
<dbReference type="Proteomes" id="UP000631114">
    <property type="component" value="Unassembled WGS sequence"/>
</dbReference>
<name>A0A835I120_9MAGN</name>
<sequence length="94" mass="10788">MRNNVQEIESAIVRVTQSLRRSKGELAEVEEKTSLQIPRSYVGDDKGNYFYDGFRWMVKDDNLQVPPAELEHLLQSHPEIADVALILYPDEEVG</sequence>
<accession>A0A835I120</accession>
<dbReference type="EMBL" id="JADFTS010000004">
    <property type="protein sequence ID" value="KAF9608584.1"/>
    <property type="molecule type" value="Genomic_DNA"/>
</dbReference>
<dbReference type="AlphaFoldDB" id="A0A835I120"/>
<comment type="caution">
    <text evidence="1">The sequence shown here is derived from an EMBL/GenBank/DDBJ whole genome shotgun (WGS) entry which is preliminary data.</text>
</comment>
<gene>
    <name evidence="1" type="ORF">IFM89_010016</name>
</gene>
<organism evidence="1 2">
    <name type="scientific">Coptis chinensis</name>
    <dbReference type="NCBI Taxonomy" id="261450"/>
    <lineage>
        <taxon>Eukaryota</taxon>
        <taxon>Viridiplantae</taxon>
        <taxon>Streptophyta</taxon>
        <taxon>Embryophyta</taxon>
        <taxon>Tracheophyta</taxon>
        <taxon>Spermatophyta</taxon>
        <taxon>Magnoliopsida</taxon>
        <taxon>Ranunculales</taxon>
        <taxon>Ranunculaceae</taxon>
        <taxon>Coptidoideae</taxon>
        <taxon>Coptis</taxon>
    </lineage>
</organism>
<evidence type="ECO:0000313" key="1">
    <source>
        <dbReference type="EMBL" id="KAF9608584.1"/>
    </source>
</evidence>
<dbReference type="SUPFAM" id="SSF56801">
    <property type="entry name" value="Acetyl-CoA synthetase-like"/>
    <property type="match status" value="1"/>
</dbReference>
<keyword evidence="2" id="KW-1185">Reference proteome</keyword>
<dbReference type="OrthoDB" id="10253869at2759"/>